<gene>
    <name evidence="1" type="ORF">NDU88_009416</name>
</gene>
<evidence type="ECO:0000313" key="1">
    <source>
        <dbReference type="EMBL" id="KAJ1143105.1"/>
    </source>
</evidence>
<dbReference type="Proteomes" id="UP001066276">
    <property type="component" value="Chromosome 6"/>
</dbReference>
<protein>
    <submittedName>
        <fullName evidence="1">Uncharacterized protein</fullName>
    </submittedName>
</protein>
<keyword evidence="2" id="KW-1185">Reference proteome</keyword>
<organism evidence="1 2">
    <name type="scientific">Pleurodeles waltl</name>
    <name type="common">Iberian ribbed newt</name>
    <dbReference type="NCBI Taxonomy" id="8319"/>
    <lineage>
        <taxon>Eukaryota</taxon>
        <taxon>Metazoa</taxon>
        <taxon>Chordata</taxon>
        <taxon>Craniata</taxon>
        <taxon>Vertebrata</taxon>
        <taxon>Euteleostomi</taxon>
        <taxon>Amphibia</taxon>
        <taxon>Batrachia</taxon>
        <taxon>Caudata</taxon>
        <taxon>Salamandroidea</taxon>
        <taxon>Salamandridae</taxon>
        <taxon>Pleurodelinae</taxon>
        <taxon>Pleurodeles</taxon>
    </lineage>
</organism>
<accession>A0AAV7QXH9</accession>
<comment type="caution">
    <text evidence="1">The sequence shown here is derived from an EMBL/GenBank/DDBJ whole genome shotgun (WGS) entry which is preliminary data.</text>
</comment>
<evidence type="ECO:0000313" key="2">
    <source>
        <dbReference type="Proteomes" id="UP001066276"/>
    </source>
</evidence>
<dbReference type="AlphaFoldDB" id="A0AAV7QXH9"/>
<dbReference type="EMBL" id="JANPWB010000010">
    <property type="protein sequence ID" value="KAJ1143105.1"/>
    <property type="molecule type" value="Genomic_DNA"/>
</dbReference>
<name>A0AAV7QXH9_PLEWA</name>
<sequence>MRTRSPIPLNVPVLATVSAGGLHVLSGLAAAGDSTRRSRLSLTQSSRDSAPHLLLPTLPKVRWCSTSYLYSRRWRQRCLYPWCSSMDGVGVLTSTGPLLSPSRGPQPRRAHCSAVAAILDRGSRRVVGAIFGPNPPQSRGAAVPTRAACFPTTSLQFSRPPVVIMAGFMLRAWFVARERRTMCAAPSAPGHTLALRYLFFGGGAIWLSDLGSFVPSWG</sequence>
<reference evidence="1" key="1">
    <citation type="journal article" date="2022" name="bioRxiv">
        <title>Sequencing and chromosome-scale assembly of the giantPleurodeles waltlgenome.</title>
        <authorList>
            <person name="Brown T."/>
            <person name="Elewa A."/>
            <person name="Iarovenko S."/>
            <person name="Subramanian E."/>
            <person name="Araus A.J."/>
            <person name="Petzold A."/>
            <person name="Susuki M."/>
            <person name="Suzuki K.-i.T."/>
            <person name="Hayashi T."/>
            <person name="Toyoda A."/>
            <person name="Oliveira C."/>
            <person name="Osipova E."/>
            <person name="Leigh N.D."/>
            <person name="Simon A."/>
            <person name="Yun M.H."/>
        </authorList>
    </citation>
    <scope>NUCLEOTIDE SEQUENCE</scope>
    <source>
        <strain evidence="1">20211129_DDA</strain>
        <tissue evidence="1">Liver</tissue>
    </source>
</reference>
<proteinExistence type="predicted"/>